<sequence>IPFLEDIWEKYILDKYVNDGNEPKFFISCNSNISHSKRINVGEQMDICRTLLRSMKHLYSTYKSDNDLSKHCYNIYYWLYYEIKQHSISYDTIQSIFDSSNSLIEKKQKNVDCFDLKLYKIFDEAENLVMLHIFNNNINVIREILTQNDDSNICSCKEFIQQCIDSYRNMRLTHCPNVTFSTEKMHTCLPVNMFETNYKELHSSKLIDYELSELSSITSTNIIDDCQSEKIDADQASTVQNIQSDPSIIQRASHA</sequence>
<feature type="non-terminal residue" evidence="1">
    <location>
        <position position="1"/>
    </location>
</feature>
<protein>
    <recommendedName>
        <fullName evidence="3">CYIR protein</fullName>
    </recommendedName>
</protein>
<dbReference type="RefSeq" id="XP_004227865.1">
    <property type="nucleotide sequence ID" value="XM_004227817.1"/>
</dbReference>
<dbReference type="GeneID" id="14696189"/>
<dbReference type="KEGG" id="pcy:PCYB_003960"/>
<evidence type="ECO:0000313" key="1">
    <source>
        <dbReference type="EMBL" id="GAB69647.1"/>
    </source>
</evidence>
<organism evidence="1 2">
    <name type="scientific">Plasmodium cynomolgi (strain B)</name>
    <dbReference type="NCBI Taxonomy" id="1120755"/>
    <lineage>
        <taxon>Eukaryota</taxon>
        <taxon>Sar</taxon>
        <taxon>Alveolata</taxon>
        <taxon>Apicomplexa</taxon>
        <taxon>Aconoidasida</taxon>
        <taxon>Haemosporida</taxon>
        <taxon>Plasmodiidae</taxon>
        <taxon>Plasmodium</taxon>
        <taxon>Plasmodium (Plasmodium)</taxon>
    </lineage>
</organism>
<dbReference type="VEuPathDB" id="PlasmoDB:PCYB_003960"/>
<dbReference type="Proteomes" id="UP000006319">
    <property type="component" value="Unassembled WGS sequence"/>
</dbReference>
<reference evidence="1 2" key="1">
    <citation type="journal article" date="2012" name="Nat. Genet.">
        <title>Plasmodium cynomolgi genome sequences provide insight into Plasmodium vivax and the monkey malaria clade.</title>
        <authorList>
            <person name="Tachibana S."/>
            <person name="Sullivan S.A."/>
            <person name="Kawai S."/>
            <person name="Nakamura S."/>
            <person name="Kim H.R."/>
            <person name="Goto N."/>
            <person name="Arisue N."/>
            <person name="Palacpac N.M.Q."/>
            <person name="Honma H."/>
            <person name="Yagi M."/>
            <person name="Tougan T."/>
            <person name="Katakai Y."/>
            <person name="Kaneko O."/>
            <person name="Mita T."/>
            <person name="Kita K."/>
            <person name="Yasutomi Y."/>
            <person name="Sutton P.L."/>
            <person name="Shakhbatyan R."/>
            <person name="Horii T."/>
            <person name="Yasunaga T."/>
            <person name="Barnwell J.W."/>
            <person name="Escalante A.A."/>
            <person name="Carlton J.M."/>
            <person name="Tanabe K."/>
        </authorList>
    </citation>
    <scope>NUCLEOTIDE SEQUENCE [LARGE SCALE GENOMIC DNA]</scope>
    <source>
        <strain evidence="1 2">B</strain>
    </source>
</reference>
<dbReference type="OrthoDB" id="389431at2759"/>
<dbReference type="Pfam" id="PF05795">
    <property type="entry name" value="Plasmodium_Vir"/>
    <property type="match status" value="1"/>
</dbReference>
<evidence type="ECO:0000313" key="2">
    <source>
        <dbReference type="Proteomes" id="UP000006319"/>
    </source>
</evidence>
<name>K6VJQ4_PLACD</name>
<accession>K6VJQ4</accession>
<dbReference type="EMBL" id="DF157495">
    <property type="protein sequence ID" value="GAB69647.1"/>
    <property type="molecule type" value="Genomic_DNA"/>
</dbReference>
<dbReference type="AlphaFoldDB" id="K6VJQ4"/>
<gene>
    <name evidence="1" type="ORF">PCYB_003960</name>
</gene>
<proteinExistence type="predicted"/>
<dbReference type="InterPro" id="IPR008780">
    <property type="entry name" value="Plasmodium_Vir"/>
</dbReference>
<keyword evidence="2" id="KW-1185">Reference proteome</keyword>
<feature type="non-terminal residue" evidence="1">
    <location>
        <position position="255"/>
    </location>
</feature>
<evidence type="ECO:0008006" key="3">
    <source>
        <dbReference type="Google" id="ProtNLM"/>
    </source>
</evidence>